<evidence type="ECO:0000256" key="4">
    <source>
        <dbReference type="SAM" id="Phobius"/>
    </source>
</evidence>
<feature type="coiled-coil region" evidence="2">
    <location>
        <begin position="1937"/>
        <end position="2031"/>
    </location>
</feature>
<dbReference type="SUPFAM" id="SSF57997">
    <property type="entry name" value="Tropomyosin"/>
    <property type="match status" value="1"/>
</dbReference>
<evidence type="ECO:0000256" key="1">
    <source>
        <dbReference type="ARBA" id="ARBA00022612"/>
    </source>
</evidence>
<evidence type="ECO:0000313" key="6">
    <source>
        <dbReference type="EMBL" id="HBH1543740.1"/>
    </source>
</evidence>
<proteinExistence type="predicted"/>
<feature type="transmembrane region" description="Helical" evidence="4">
    <location>
        <begin position="743"/>
        <end position="762"/>
    </location>
</feature>
<feature type="coiled-coil region" evidence="2">
    <location>
        <begin position="198"/>
        <end position="309"/>
    </location>
</feature>
<feature type="coiled-coil region" evidence="2">
    <location>
        <begin position="16"/>
        <end position="155"/>
    </location>
</feature>
<dbReference type="EMBL" id="DAEPXK010000046">
    <property type="protein sequence ID" value="HBH1543740.1"/>
    <property type="molecule type" value="Genomic_DNA"/>
</dbReference>
<evidence type="ECO:0000256" key="2">
    <source>
        <dbReference type="SAM" id="Coils"/>
    </source>
</evidence>
<dbReference type="PANTHER" id="PTHR37813:SF1">
    <property type="entry name" value="FELS-2 PROPHAGE PROTEIN"/>
    <property type="match status" value="1"/>
</dbReference>
<name>A0AAN5VNZ8_CLODI</name>
<dbReference type="Proteomes" id="UP000878956">
    <property type="component" value="Unassembled WGS sequence"/>
</dbReference>
<evidence type="ECO:0000313" key="7">
    <source>
        <dbReference type="Proteomes" id="UP000878956"/>
    </source>
</evidence>
<accession>A0AAN5VNZ8</accession>
<evidence type="ECO:0000256" key="3">
    <source>
        <dbReference type="SAM" id="MobiDB-lite"/>
    </source>
</evidence>
<dbReference type="InterPro" id="IPR010090">
    <property type="entry name" value="Phage_tape_meas"/>
</dbReference>
<feature type="coiled-coil region" evidence="2">
    <location>
        <begin position="1606"/>
        <end position="1656"/>
    </location>
</feature>
<dbReference type="RefSeq" id="WP_021415770.1">
    <property type="nucleotide sequence ID" value="NZ_FULL01000006.1"/>
</dbReference>
<keyword evidence="4" id="KW-1133">Transmembrane helix</keyword>
<dbReference type="PANTHER" id="PTHR37813">
    <property type="entry name" value="FELS-2 PROPHAGE PROTEIN"/>
    <property type="match status" value="1"/>
</dbReference>
<feature type="coiled-coil region" evidence="2">
    <location>
        <begin position="1687"/>
        <end position="1884"/>
    </location>
</feature>
<dbReference type="Gene3D" id="1.10.287.950">
    <property type="entry name" value="Methyl-accepting chemotaxis protein"/>
    <property type="match status" value="1"/>
</dbReference>
<evidence type="ECO:0000259" key="5">
    <source>
        <dbReference type="Pfam" id="PF10145"/>
    </source>
</evidence>
<feature type="compositionally biased region" description="Low complexity" evidence="3">
    <location>
        <begin position="1531"/>
        <end position="1542"/>
    </location>
</feature>
<organism evidence="6 7">
    <name type="scientific">Clostridioides difficile</name>
    <name type="common">Peptoclostridium difficile</name>
    <dbReference type="NCBI Taxonomy" id="1496"/>
    <lineage>
        <taxon>Bacteria</taxon>
        <taxon>Bacillati</taxon>
        <taxon>Bacillota</taxon>
        <taxon>Clostridia</taxon>
        <taxon>Peptostreptococcales</taxon>
        <taxon>Peptostreptococcaceae</taxon>
        <taxon>Clostridioides</taxon>
    </lineage>
</organism>
<feature type="transmembrane region" description="Helical" evidence="4">
    <location>
        <begin position="687"/>
        <end position="713"/>
    </location>
</feature>
<reference evidence="6" key="2">
    <citation type="submission" date="2021-06" db="EMBL/GenBank/DDBJ databases">
        <authorList>
            <consortium name="NCBI Pathogen Detection Project"/>
        </authorList>
    </citation>
    <scope>NUCLEOTIDE SEQUENCE</scope>
    <source>
        <strain evidence="6">HN1000</strain>
    </source>
</reference>
<feature type="coiled-coil region" evidence="2">
    <location>
        <begin position="912"/>
        <end position="990"/>
    </location>
</feature>
<keyword evidence="2" id="KW-0175">Coiled coil</keyword>
<feature type="domain" description="Phage tail tape measure protein" evidence="5">
    <location>
        <begin position="383"/>
        <end position="588"/>
    </location>
</feature>
<keyword evidence="4" id="KW-0812">Transmembrane</keyword>
<reference evidence="6" key="1">
    <citation type="journal article" date="2018" name="Genome Biol.">
        <title>SKESA: strategic k-mer extension for scrupulous assemblies.</title>
        <authorList>
            <person name="Souvorov A."/>
            <person name="Agarwala R."/>
            <person name="Lipman D.J."/>
        </authorList>
    </citation>
    <scope>NUCLEOTIDE SEQUENCE</scope>
    <source>
        <strain evidence="6">HN1000</strain>
    </source>
</reference>
<sequence>MSSSYEELQVKLALESSNFSKQVSAINKEIKNLEKDFKSASQGNKQFENSFTGLSAKMQKTERQIDLYNKKLESQRKEYNKVNTQLTQQKSKLDSLANTVGKNSKEWKDQAQLVQKNSEKLRRLSTDINQTQSNIGRLKNELSQSAQKFEQLGNKALTIDEKLSRINRQANLTESEFNRLGAELNQSGTYFQKLGNEMQQLGAKIQSNKSKLNAYESEISKLNTNLTQNKQTHSQLKTEINQTKNALEQAKSKFGSNSTEAQQLHTKLLQLKDAYNQSEHEIEQSSAALDRYQADVNNTRADITRLSAQLRQMPFNTIGQSMVSSGQKIKGVGQSLGMYVTMPLGMMGTAATKAGVNFDTSMSKLQATAGIADKSSVSFQKLQEKAQDLGARTSFSASEAADGLTYLALAGWDVETSLSRIEPVLRAAEAGGMDLALCSDLVTDSMSSAGIASQDFTKYLDITAQAQRKSNTSMQQMLEAYVVAGGIFKNLNMPLEKSGALLGVLANRGTKGSEAGNAIISVFSNLITEAGQAGKALKELKISLFDKKTGKQRDTIEVLKEMAQKLGVTADGTSKLTEAEQAQYAAMVGGKTQYDSLMKMLAGVSDEYDDLENNLRNSKGSLMEVAKTMKDNLGGAITNMKSALEGAGIQAFKAMEPVLASLIEKITQLSNWFTNLSESSQQSIVKMAAMAAALAPVLIAFGQLIIVGGNLTLIIGHIKAAMTATTGISTSLLTKLGNLTTKLFSLQGAFSLLAVAGIGVAVKALHDYSVQDGKLYEQRKRNIESLEREKKAYQETKEKIGNIAKEYDTLKNKSELSNEEAERLKVLTKEIAELMPELVNGYDDDGNPILKMKGSAEDLCSELDRAIEKKERLISFDKIDNAEIAVDKQGGKRDKEGNKLTGKAADSYQTDVDKVKNIQRKYNDDMTKLEEEGRFIRGQIQGAEVKDREKYIQKYNEHLRKKEKLTQDAQKESERSLEEAKKVAQEVEEGVFATVKSSSTFKSSKNNDAKKQFDELKGFLDFSGIKTQEQLSNAESAMNKLFKSASDGKINLSDIKKEIEDANDSLSKDGNLSSYNKKMQELSNTIADKTGTKSSDWISLLTTLDKEFLKTSDSTDVFLKKFNRTRQQLESGEGLAVAVQKQYDELNSAIEGLQITGVSDVDVQTVIDFTNNQNIPEDIRNFVNGLIKKDSDGNITNSKEVIKFTADLLFELQQENPNFDNLQAEADRLFGENKVKVTEDLEITEGEIDTSNVKTNDVNEQIKNKFAKDKVSAKINIAIENGSINSDKVKLVGEIFDKIPTEYKTKFILENTDAINKAETYNDIIKYLKENPEIAQKYDIKIDGLDKAKEANKETDKGNKTVKTDVQVTNAEKSKEEIEAVGKEADKVNEKKAEPEITTKGVEGTAEQLNQLAEKAQKVGQGKYELNIVAKTQIAAKNISGLITRVNDFIKLKVKTLVFRTETAQGSKNVTGLINKVKSYDNKYGGKTIKTKFDALTSIAAKNISGLIRKIESFKSNYAGKTFTTTFSTNKVTNTTTGGNNNSDKDNKSIQRATPEPMAINEIRDEPNITSRNNRATMSNNSRKLTIDTPINLNIDASFKYDIEILKELENQINKVSSSLSLLSKKMENASDNDKIKYLQEQNELYKEQQRLLKRQEGYLSQEQSRLKQLLGNNKEYTFHFNADGNITDYEENLIKIQQKLIELDGKSGDDKSIEKKKKSLEETKKILEQYIKVTFTDLPKCQEEWQSIANEINNATEEVKKLKQEQDKLYKESTWVSISKDVEQVKNELELIDVKMQNASEDEKEELLKKKIELLKKYKKELAETTDYMKQVQGELKGKLQKFGFEFRDNGDISNYIQQLQKLKKENKNFDEAKELVDAYLELLIHKIPDAEKEIASITNSIVDVNKEQEKLIEDSYRKQLDTIKDIEGKVTDVYKKQLEERKKVIEEELKVKTDALDKEKKAYNDARKEADYKNDYQEQSDKVSELEKQIDIAKRDTSLSGQKKLQDLEKQLKEEQKKLQDLVQDHIDDQVNNMFDNESERLENESDKTIKDLEEKFSDINIKKLVKEALDSGIFENIDGSFSKLKDTMLEFTDKYGDGLSITGDLIKTELIKNLDTAVEKMKDLNNIMETISKADYGMSLQSLNVDYSSQRYNPSPITSVSNTTNNNQRSEQIEVNYNAPLVVVQGNVTKDTMKDLEKFGRDLENRVYRKIVENIKS</sequence>
<dbReference type="Gene3D" id="1.10.287.1490">
    <property type="match status" value="1"/>
</dbReference>
<keyword evidence="4" id="KW-0472">Membrane</keyword>
<feature type="coiled-coil region" evidence="2">
    <location>
        <begin position="776"/>
        <end position="813"/>
    </location>
</feature>
<keyword evidence="1" id="KW-1188">Viral release from host cell</keyword>
<protein>
    <submittedName>
        <fullName evidence="6">Phage tail tape measure protein</fullName>
    </submittedName>
</protein>
<comment type="caution">
    <text evidence="6">The sequence shown here is derived from an EMBL/GenBank/DDBJ whole genome shotgun (WGS) entry which is preliminary data.</text>
</comment>
<dbReference type="NCBIfam" id="TIGR01760">
    <property type="entry name" value="tape_meas_TP901"/>
    <property type="match status" value="1"/>
</dbReference>
<feature type="region of interest" description="Disordered" evidence="3">
    <location>
        <begin position="1531"/>
        <end position="1554"/>
    </location>
</feature>
<feature type="coiled-coil region" evidence="2">
    <location>
        <begin position="594"/>
        <end position="621"/>
    </location>
</feature>
<dbReference type="Pfam" id="PF10145">
    <property type="entry name" value="PhageMin_Tail"/>
    <property type="match status" value="1"/>
</dbReference>
<gene>
    <name evidence="6" type="ORF">KRM00_003272</name>
</gene>